<accession>A0A9X2FB65</accession>
<feature type="signal peptide" evidence="1">
    <location>
        <begin position="1"/>
        <end position="31"/>
    </location>
</feature>
<dbReference type="InterPro" id="IPR011050">
    <property type="entry name" value="Pectin_lyase_fold/virulence"/>
</dbReference>
<evidence type="ECO:0000256" key="1">
    <source>
        <dbReference type="SAM" id="SignalP"/>
    </source>
</evidence>
<dbReference type="SUPFAM" id="SSF51126">
    <property type="entry name" value="Pectin lyase-like"/>
    <property type="match status" value="1"/>
</dbReference>
<feature type="domain" description="Rhamnogalacturonase A/B/Epimerase-like pectate lyase" evidence="2">
    <location>
        <begin position="78"/>
        <end position="140"/>
    </location>
</feature>
<organism evidence="3 4">
    <name type="scientific">Aeoliella straminimaris</name>
    <dbReference type="NCBI Taxonomy" id="2954799"/>
    <lineage>
        <taxon>Bacteria</taxon>
        <taxon>Pseudomonadati</taxon>
        <taxon>Planctomycetota</taxon>
        <taxon>Planctomycetia</taxon>
        <taxon>Pirellulales</taxon>
        <taxon>Lacipirellulaceae</taxon>
        <taxon>Aeoliella</taxon>
    </lineage>
</organism>
<dbReference type="GO" id="GO:0016787">
    <property type="term" value="F:hydrolase activity"/>
    <property type="evidence" value="ECO:0007669"/>
    <property type="project" value="UniProtKB-KW"/>
</dbReference>
<keyword evidence="3" id="KW-0378">Hydrolase</keyword>
<sequence length="521" mass="56655">MRFQITLRSLGGAWLAVAGVLGLLHAPSSLAQADAPATSQLWGEEGELWSPVGRLPDFSYAGYHRGERSLPDREAETSVKDYGAVGDGETDDTAAFQRALSQAAGKVIAIPPGRYLITDILEIRDSGTVLQGAGPQQTTIFAPIPLEKIRPNMGATTSGKATSNYSWSGGIVWAKGRPSSKVLAKVTKTAHRGDTQLHVDRPESFGVGDIVRLRLADDPTHSLIEHLYDNDPGNYSKLRGKCKNVTFAATVLEVDPAQQTITLDRSLRTDADIKWDPTLLEDASSVEEVGIENLTFEFPVSDYAGHFSELGHNAIAYSGVQNSWVRNVTVHNADSGMFISGSNNTLQGITIISDRGRHPTRNSTGHHGITLGGTDLLLTDFDFRTKFIHDITMTHGSAGNVVANGRGEDLCFDHHKYANHANLFTDIDVGAGSNIFHSGGGANLGRHCGAWTTWWNLRSDRPIVSPADWAPEMINFVGVPGTGTELTMLSGRWFEPIPPEQLTPQDLYRAQLAKRREAERR</sequence>
<dbReference type="InterPro" id="IPR024535">
    <property type="entry name" value="RHGA/B-epi-like_pectate_lyase"/>
</dbReference>
<keyword evidence="1" id="KW-0732">Signal</keyword>
<dbReference type="AlphaFoldDB" id="A0A9X2FB65"/>
<dbReference type="RefSeq" id="WP_252853425.1">
    <property type="nucleotide sequence ID" value="NZ_JAMXLR010000055.1"/>
</dbReference>
<keyword evidence="4" id="KW-1185">Reference proteome</keyword>
<evidence type="ECO:0000259" key="2">
    <source>
        <dbReference type="Pfam" id="PF12708"/>
    </source>
</evidence>
<evidence type="ECO:0000313" key="4">
    <source>
        <dbReference type="Proteomes" id="UP001155241"/>
    </source>
</evidence>
<gene>
    <name evidence="3" type="ORF">NG895_15465</name>
</gene>
<feature type="chain" id="PRO_5040814657" evidence="1">
    <location>
        <begin position="32"/>
        <end position="521"/>
    </location>
</feature>
<dbReference type="Proteomes" id="UP001155241">
    <property type="component" value="Unassembled WGS sequence"/>
</dbReference>
<protein>
    <submittedName>
        <fullName evidence="3">Glycoside hydrolase family 55 protein</fullName>
    </submittedName>
</protein>
<dbReference type="Gene3D" id="2.160.20.10">
    <property type="entry name" value="Single-stranded right-handed beta-helix, Pectin lyase-like"/>
    <property type="match status" value="2"/>
</dbReference>
<dbReference type="InterPro" id="IPR012334">
    <property type="entry name" value="Pectin_lyas_fold"/>
</dbReference>
<dbReference type="Pfam" id="PF12708">
    <property type="entry name" value="Pect-lyase_RHGA_epim"/>
    <property type="match status" value="1"/>
</dbReference>
<reference evidence="3" key="1">
    <citation type="submission" date="2022-06" db="EMBL/GenBank/DDBJ databases">
        <title>Aeoliella straminimaris, a novel planctomycete from sediments.</title>
        <authorList>
            <person name="Vitorino I.R."/>
            <person name="Lage O.M."/>
        </authorList>
    </citation>
    <scope>NUCLEOTIDE SEQUENCE</scope>
    <source>
        <strain evidence="3">ICT_H6.2</strain>
    </source>
</reference>
<name>A0A9X2FB65_9BACT</name>
<evidence type="ECO:0000313" key="3">
    <source>
        <dbReference type="EMBL" id="MCO6045309.1"/>
    </source>
</evidence>
<dbReference type="EMBL" id="JAMXLR010000055">
    <property type="protein sequence ID" value="MCO6045309.1"/>
    <property type="molecule type" value="Genomic_DNA"/>
</dbReference>
<comment type="caution">
    <text evidence="3">The sequence shown here is derived from an EMBL/GenBank/DDBJ whole genome shotgun (WGS) entry which is preliminary data.</text>
</comment>
<proteinExistence type="predicted"/>